<dbReference type="RefSeq" id="WP_011395793.1">
    <property type="nucleotide sequence ID" value="NC_007645.1"/>
</dbReference>
<dbReference type="KEGG" id="hch:HCH_01885"/>
<dbReference type="Pfam" id="PF12900">
    <property type="entry name" value="Pyridox_ox_2"/>
    <property type="match status" value="1"/>
</dbReference>
<reference evidence="1 2" key="1">
    <citation type="journal article" date="2005" name="Nucleic Acids Res.">
        <title>Genomic blueprint of Hahella chejuensis, a marine microbe producing an algicidal agent.</title>
        <authorList>
            <person name="Jeong H."/>
            <person name="Yim J.H."/>
            <person name="Lee C."/>
            <person name="Choi S.-H."/>
            <person name="Park Y.K."/>
            <person name="Yoon S.H."/>
            <person name="Hur C.-G."/>
            <person name="Kang H.-Y."/>
            <person name="Kim D."/>
            <person name="Lee H.H."/>
            <person name="Park K.H."/>
            <person name="Park S.-H."/>
            <person name="Park H.-S."/>
            <person name="Lee H.K."/>
            <person name="Oh T.K."/>
            <person name="Kim J.F."/>
        </authorList>
    </citation>
    <scope>NUCLEOTIDE SEQUENCE [LARGE SCALE GENOMIC DNA]</scope>
    <source>
        <strain evidence="1 2">KCTC 2396</strain>
    </source>
</reference>
<dbReference type="PANTHER" id="PTHR34071:SF2">
    <property type="entry name" value="FLAVIN-NUCLEOTIDE-BINDING PROTEIN"/>
    <property type="match status" value="1"/>
</dbReference>
<dbReference type="HOGENOM" id="CLU_067890_0_1_6"/>
<dbReference type="EMBL" id="CP000155">
    <property type="protein sequence ID" value="ABC28722.1"/>
    <property type="molecule type" value="Genomic_DNA"/>
</dbReference>
<dbReference type="STRING" id="349521.HCH_01885"/>
<sequence length="221" mass="24605">MTDDVLPITPKTAFSRKRDRAGYDRRDIYSILDASVLCHVAFMFDGAPFVLPTAYCRYGDNLIVHGAVNGRLFQSLADGREASVCVTLLDGLVLSRRAFHHSMNYRSVVLFGQFEAIEDPDMKNEVLNALVDHIIPGRCSDDIIPNTRNELAATAVLAMPIVEASAKVRSGPPRDKEEDMDQPVWAGVVPMRTVYGMPEVDPETRSDVRLPDYLRHLTTGQ</sequence>
<evidence type="ECO:0000313" key="2">
    <source>
        <dbReference type="Proteomes" id="UP000000238"/>
    </source>
</evidence>
<keyword evidence="2" id="KW-1185">Reference proteome</keyword>
<dbReference type="AlphaFoldDB" id="Q2SKV2"/>
<accession>Q2SKV2</accession>
<protein>
    <submittedName>
        <fullName evidence="1">Predicted flavin-nucleotide-binding protein</fullName>
    </submittedName>
</protein>
<dbReference type="OrthoDB" id="116031at2"/>
<proteinExistence type="predicted"/>
<dbReference type="InterPro" id="IPR012349">
    <property type="entry name" value="Split_barrel_FMN-bd"/>
</dbReference>
<evidence type="ECO:0000313" key="1">
    <source>
        <dbReference type="EMBL" id="ABC28722.1"/>
    </source>
</evidence>
<dbReference type="SUPFAM" id="SSF50475">
    <property type="entry name" value="FMN-binding split barrel"/>
    <property type="match status" value="1"/>
</dbReference>
<dbReference type="PANTHER" id="PTHR34071">
    <property type="entry name" value="5-NITROIMIDAZOLE ANTIBIOTICS RESISTANCE PROTEIN, NIMA-FAMILY-RELATED PROTEIN-RELATED"/>
    <property type="match status" value="1"/>
</dbReference>
<organism evidence="1 2">
    <name type="scientific">Hahella chejuensis (strain KCTC 2396)</name>
    <dbReference type="NCBI Taxonomy" id="349521"/>
    <lineage>
        <taxon>Bacteria</taxon>
        <taxon>Pseudomonadati</taxon>
        <taxon>Pseudomonadota</taxon>
        <taxon>Gammaproteobacteria</taxon>
        <taxon>Oceanospirillales</taxon>
        <taxon>Hahellaceae</taxon>
        <taxon>Hahella</taxon>
    </lineage>
</organism>
<dbReference type="Gene3D" id="2.30.110.10">
    <property type="entry name" value="Electron Transport, Fmn-binding Protein, Chain A"/>
    <property type="match status" value="1"/>
</dbReference>
<dbReference type="Proteomes" id="UP000000238">
    <property type="component" value="Chromosome"/>
</dbReference>
<gene>
    <name evidence="1" type="ordered locus">HCH_01885</name>
</gene>
<name>Q2SKV2_HAHCH</name>
<dbReference type="eggNOG" id="COG3467">
    <property type="taxonomic scope" value="Bacteria"/>
</dbReference>
<dbReference type="InterPro" id="IPR024747">
    <property type="entry name" value="Pyridox_Oxase-rel"/>
</dbReference>